<dbReference type="Gene3D" id="3.10.20.90">
    <property type="entry name" value="Phosphatidylinositol 3-kinase Catalytic Subunit, Chain A, domain 1"/>
    <property type="match status" value="1"/>
</dbReference>
<sequence>MSKVFFKITLMSDLRVPYEVLNVPESTPDTAVLRFAAEEFKNMFLGILFYFFVVIVNGTEFLI</sequence>
<name>A0A8C8YHD4_PROSS</name>
<evidence type="ECO:0000313" key="14">
    <source>
        <dbReference type="Proteomes" id="UP000694414"/>
    </source>
</evidence>
<comment type="similarity">
    <text evidence="3">Belongs to the UFM1 family.</text>
</comment>
<evidence type="ECO:0000256" key="10">
    <source>
        <dbReference type="ARBA" id="ARBA00038545"/>
    </source>
</evidence>
<keyword evidence="12" id="KW-0472">Membrane</keyword>
<evidence type="ECO:0000256" key="4">
    <source>
        <dbReference type="ARBA" id="ARBA00015319"/>
    </source>
</evidence>
<keyword evidence="12" id="KW-1133">Transmembrane helix</keyword>
<accession>A0A8C8YHD4</accession>
<dbReference type="GO" id="GO:1990592">
    <property type="term" value="P:protein K69-linked ufmylation"/>
    <property type="evidence" value="ECO:0007669"/>
    <property type="project" value="TreeGrafter"/>
</dbReference>
<dbReference type="PANTHER" id="PTHR15825">
    <property type="entry name" value="UBIQUITIN-FOLD MODIFIER 1"/>
    <property type="match status" value="1"/>
</dbReference>
<dbReference type="PANTHER" id="PTHR15825:SF5">
    <property type="entry name" value="UBIQUITIN-FOLD MODIFIER 1"/>
    <property type="match status" value="1"/>
</dbReference>
<reference evidence="13" key="1">
    <citation type="submission" date="2025-08" db="UniProtKB">
        <authorList>
            <consortium name="Ensembl"/>
        </authorList>
    </citation>
    <scope>IDENTIFICATION</scope>
</reference>
<evidence type="ECO:0000256" key="1">
    <source>
        <dbReference type="ARBA" id="ARBA00004123"/>
    </source>
</evidence>
<evidence type="ECO:0000256" key="7">
    <source>
        <dbReference type="ARBA" id="ARBA00022786"/>
    </source>
</evidence>
<keyword evidence="12" id="KW-0812">Transmembrane</keyword>
<reference evidence="13" key="2">
    <citation type="submission" date="2025-09" db="UniProtKB">
        <authorList>
            <consortium name="Ensembl"/>
        </authorList>
    </citation>
    <scope>IDENTIFICATION</scope>
</reference>
<comment type="subunit">
    <text evidence="10">Interacts with UBA5. Interacts with UFC1.</text>
</comment>
<keyword evidence="9" id="KW-0539">Nucleus</keyword>
<dbReference type="Proteomes" id="UP000694414">
    <property type="component" value="Unplaced"/>
</dbReference>
<dbReference type="GO" id="GO:0005737">
    <property type="term" value="C:cytoplasm"/>
    <property type="evidence" value="ECO:0007669"/>
    <property type="project" value="UniProtKB-SubCell"/>
</dbReference>
<evidence type="ECO:0000313" key="13">
    <source>
        <dbReference type="Ensembl" id="ENSPSMP00000002528.1"/>
    </source>
</evidence>
<dbReference type="AlphaFoldDB" id="A0A8C8YHD4"/>
<evidence type="ECO:0000256" key="9">
    <source>
        <dbReference type="ARBA" id="ARBA00023242"/>
    </source>
</evidence>
<protein>
    <recommendedName>
        <fullName evidence="4">Ubiquitin-fold modifier 1</fullName>
    </recommendedName>
</protein>
<evidence type="ECO:0000256" key="8">
    <source>
        <dbReference type="ARBA" id="ARBA00022843"/>
    </source>
</evidence>
<evidence type="ECO:0000256" key="6">
    <source>
        <dbReference type="ARBA" id="ARBA00022499"/>
    </source>
</evidence>
<keyword evidence="6" id="KW-1017">Isopeptide bond</keyword>
<evidence type="ECO:0000256" key="2">
    <source>
        <dbReference type="ARBA" id="ARBA00004496"/>
    </source>
</evidence>
<organism evidence="13 14">
    <name type="scientific">Prolemur simus</name>
    <name type="common">Greater bamboo lemur</name>
    <name type="synonym">Hapalemur simus</name>
    <dbReference type="NCBI Taxonomy" id="1328070"/>
    <lineage>
        <taxon>Eukaryota</taxon>
        <taxon>Metazoa</taxon>
        <taxon>Chordata</taxon>
        <taxon>Craniata</taxon>
        <taxon>Vertebrata</taxon>
        <taxon>Euteleostomi</taxon>
        <taxon>Mammalia</taxon>
        <taxon>Eutheria</taxon>
        <taxon>Euarchontoglires</taxon>
        <taxon>Primates</taxon>
        <taxon>Strepsirrhini</taxon>
        <taxon>Lemuriformes</taxon>
        <taxon>Lemuridae</taxon>
        <taxon>Prolemur</taxon>
    </lineage>
</organism>
<keyword evidence="8" id="KW-0832">Ubl conjugation</keyword>
<dbReference type="Ensembl" id="ENSPSMT00000003013.1">
    <property type="protein sequence ID" value="ENSPSMP00000002528.1"/>
    <property type="gene ID" value="ENSPSMG00000002005.1"/>
</dbReference>
<evidence type="ECO:0000256" key="12">
    <source>
        <dbReference type="SAM" id="Phobius"/>
    </source>
</evidence>
<comment type="function">
    <text evidence="11">Ubiquitin-like modifier which can be covalently attached via an isopeptide bond to lysine residues of substrate proteins as a monomer or a lysine-linked polymer. The so-called ufmylation, requires the UFM1-activating E1 enzyme UBA5, the UFM1-conjugating E2 enzyme UFC1, and the UFM1-ligase E3 enzyme UFL1. Ufmylation is involved in various processes, such as ribosome recycling, response to DNA damage, transcription or reticulophagy (also called ER-phagy) induced in response to endoplasmic reticulum stress.</text>
</comment>
<dbReference type="Pfam" id="PF03671">
    <property type="entry name" value="Ufm1"/>
    <property type="match status" value="1"/>
</dbReference>
<dbReference type="InterPro" id="IPR029071">
    <property type="entry name" value="Ubiquitin-like_domsf"/>
</dbReference>
<comment type="subcellular location">
    <subcellularLocation>
        <location evidence="2">Cytoplasm</location>
    </subcellularLocation>
    <subcellularLocation>
        <location evidence="1">Nucleus</location>
    </subcellularLocation>
</comment>
<evidence type="ECO:0000256" key="5">
    <source>
        <dbReference type="ARBA" id="ARBA00022490"/>
    </source>
</evidence>
<dbReference type="SUPFAM" id="SSF54236">
    <property type="entry name" value="Ubiquitin-like"/>
    <property type="match status" value="1"/>
</dbReference>
<dbReference type="InterPro" id="IPR005375">
    <property type="entry name" value="UFM1"/>
</dbReference>
<keyword evidence="14" id="KW-1185">Reference proteome</keyword>
<dbReference type="GO" id="GO:0005634">
    <property type="term" value="C:nucleus"/>
    <property type="evidence" value="ECO:0007669"/>
    <property type="project" value="UniProtKB-SubCell"/>
</dbReference>
<keyword evidence="7" id="KW-0833">Ubl conjugation pathway</keyword>
<evidence type="ECO:0000256" key="3">
    <source>
        <dbReference type="ARBA" id="ARBA00010230"/>
    </source>
</evidence>
<dbReference type="GeneTree" id="ENSGT01030000235762"/>
<feature type="transmembrane region" description="Helical" evidence="12">
    <location>
        <begin position="43"/>
        <end position="62"/>
    </location>
</feature>
<evidence type="ECO:0000256" key="11">
    <source>
        <dbReference type="ARBA" id="ARBA00045800"/>
    </source>
</evidence>
<proteinExistence type="inferred from homology"/>
<keyword evidence="5" id="KW-0963">Cytoplasm</keyword>